<dbReference type="Proteomes" id="UP000030640">
    <property type="component" value="Unassembled WGS sequence"/>
</dbReference>
<keyword evidence="6 9" id="KW-1133">Transmembrane helix</keyword>
<keyword evidence="8 9" id="KW-0472">Membrane</keyword>
<dbReference type="PANTHER" id="PTHR15959:SF0">
    <property type="entry name" value="SYNTAXIN-18"/>
    <property type="match status" value="1"/>
</dbReference>
<dbReference type="EMBL" id="KI965465">
    <property type="protein sequence ID" value="EUD67581.1"/>
    <property type="molecule type" value="Genomic_DNA"/>
</dbReference>
<evidence type="ECO:0000313" key="11">
    <source>
        <dbReference type="EMBL" id="EUD67581.1"/>
    </source>
</evidence>
<dbReference type="PROSITE" id="PS50192">
    <property type="entry name" value="T_SNARE"/>
    <property type="match status" value="1"/>
</dbReference>
<feature type="domain" description="T-SNARE coiled-coil homology" evidence="10">
    <location>
        <begin position="310"/>
        <end position="372"/>
    </location>
</feature>
<dbReference type="AlphaFoldDB" id="W7AQ83"/>
<dbReference type="PANTHER" id="PTHR15959">
    <property type="entry name" value="SYNTAXIN-18"/>
    <property type="match status" value="1"/>
</dbReference>
<keyword evidence="3" id="KW-0813">Transport</keyword>
<dbReference type="InterPro" id="IPR000727">
    <property type="entry name" value="T_SNARE_dom"/>
</dbReference>
<protein>
    <recommendedName>
        <fullName evidence="10">t-SNARE coiled-coil homology domain-containing protein</fullName>
    </recommendedName>
</protein>
<dbReference type="Gene3D" id="1.20.5.110">
    <property type="match status" value="1"/>
</dbReference>
<proteinExistence type="inferred from homology"/>
<sequence length="400" mass="46549">MDRSDEFMRLCRKLDKGVALTRRENKCKDEFLIQSSKIYTNLLANCDYIDTDTLKQYNLTVPRSIHVKEKKTRVKSKDNLLYAVNKLSEDINLLKPKAETETHKQVMSCLNSLLGIFIDIINKYEHNLSSYHLKLNRYTNFCFYDVKGVKCNFDYLNRLNRYIYGTNSCDNHFRKPDALPATRLGIPHGGGTFNQTAHTSYHPFGSSIKSNNNGEYPNGDNHLGHHEEREKCENDLLDEGAKHQIMGKQNSLKDATARNRGEKRVKFNTYNYVEEEEAERAKGEFLPPPSSSHNYLLSSDQQLEFKKYVDLFEKEENTYIMETKNKIAKISKLMNIFVTKIYEQNENLNMIEHVVEESIQNVAQGNTYLSKIQNKKSMNSLIFFVLVCTSIFLLIFDMFR</sequence>
<organism evidence="11 12">
    <name type="scientific">Plasmodium inui San Antonio 1</name>
    <dbReference type="NCBI Taxonomy" id="1237626"/>
    <lineage>
        <taxon>Eukaryota</taxon>
        <taxon>Sar</taxon>
        <taxon>Alveolata</taxon>
        <taxon>Apicomplexa</taxon>
        <taxon>Aconoidasida</taxon>
        <taxon>Haemosporida</taxon>
        <taxon>Plasmodiidae</taxon>
        <taxon>Plasmodium</taxon>
        <taxon>Plasmodium (Plasmodium)</taxon>
    </lineage>
</organism>
<evidence type="ECO:0000256" key="2">
    <source>
        <dbReference type="ARBA" id="ARBA00009063"/>
    </source>
</evidence>
<gene>
    <name evidence="11" type="ORF">C922_01766</name>
</gene>
<evidence type="ECO:0000256" key="3">
    <source>
        <dbReference type="ARBA" id="ARBA00022448"/>
    </source>
</evidence>
<evidence type="ECO:0000256" key="1">
    <source>
        <dbReference type="ARBA" id="ARBA00004211"/>
    </source>
</evidence>
<accession>W7AQ83</accession>
<evidence type="ECO:0000256" key="5">
    <source>
        <dbReference type="ARBA" id="ARBA00022927"/>
    </source>
</evidence>
<keyword evidence="5" id="KW-0653">Protein transport</keyword>
<keyword evidence="4 9" id="KW-0812">Transmembrane</keyword>
<evidence type="ECO:0000256" key="9">
    <source>
        <dbReference type="SAM" id="Phobius"/>
    </source>
</evidence>
<dbReference type="GeneID" id="20037040"/>
<evidence type="ECO:0000256" key="6">
    <source>
        <dbReference type="ARBA" id="ARBA00022989"/>
    </source>
</evidence>
<evidence type="ECO:0000256" key="4">
    <source>
        <dbReference type="ARBA" id="ARBA00022692"/>
    </source>
</evidence>
<dbReference type="GO" id="GO:0015031">
    <property type="term" value="P:protein transport"/>
    <property type="evidence" value="ECO:0007669"/>
    <property type="project" value="UniProtKB-KW"/>
</dbReference>
<evidence type="ECO:0000256" key="8">
    <source>
        <dbReference type="ARBA" id="ARBA00023136"/>
    </source>
</evidence>
<dbReference type="GO" id="GO:0031201">
    <property type="term" value="C:SNARE complex"/>
    <property type="evidence" value="ECO:0007669"/>
    <property type="project" value="TreeGrafter"/>
</dbReference>
<evidence type="ECO:0000313" key="12">
    <source>
        <dbReference type="Proteomes" id="UP000030640"/>
    </source>
</evidence>
<keyword evidence="12" id="KW-1185">Reference proteome</keyword>
<dbReference type="OrthoDB" id="370804at2759"/>
<dbReference type="VEuPathDB" id="PlasmoDB:C922_01766"/>
<dbReference type="GO" id="GO:0005783">
    <property type="term" value="C:endoplasmic reticulum"/>
    <property type="evidence" value="ECO:0007669"/>
    <property type="project" value="TreeGrafter"/>
</dbReference>
<dbReference type="RefSeq" id="XP_008815591.1">
    <property type="nucleotide sequence ID" value="XM_008817369.1"/>
</dbReference>
<evidence type="ECO:0000256" key="7">
    <source>
        <dbReference type="ARBA" id="ARBA00023054"/>
    </source>
</evidence>
<reference evidence="11 12" key="1">
    <citation type="submission" date="2013-02" db="EMBL/GenBank/DDBJ databases">
        <title>The Genome Sequence of Plasmodium inui San Antonio 1.</title>
        <authorList>
            <consortium name="The Broad Institute Genome Sequencing Platform"/>
            <consortium name="The Broad Institute Genome Sequencing Center for Infectious Disease"/>
            <person name="Neafsey D."/>
            <person name="Cheeseman I."/>
            <person name="Volkman S."/>
            <person name="Adams J."/>
            <person name="Walker B."/>
            <person name="Young S.K."/>
            <person name="Zeng Q."/>
            <person name="Gargeya S."/>
            <person name="Fitzgerald M."/>
            <person name="Haas B."/>
            <person name="Abouelleil A."/>
            <person name="Alvarado L."/>
            <person name="Arachchi H.M."/>
            <person name="Berlin A.M."/>
            <person name="Chapman S.B."/>
            <person name="Dewar J."/>
            <person name="Goldberg J."/>
            <person name="Griggs A."/>
            <person name="Gujja S."/>
            <person name="Hansen M."/>
            <person name="Howarth C."/>
            <person name="Imamovic A."/>
            <person name="Larimer J."/>
            <person name="McCowan C."/>
            <person name="Murphy C."/>
            <person name="Neiman D."/>
            <person name="Pearson M."/>
            <person name="Priest M."/>
            <person name="Roberts A."/>
            <person name="Saif S."/>
            <person name="Shea T."/>
            <person name="Sisk P."/>
            <person name="Sykes S."/>
            <person name="Wortman J."/>
            <person name="Nusbaum C."/>
            <person name="Birren B."/>
        </authorList>
    </citation>
    <scope>NUCLEOTIDE SEQUENCE [LARGE SCALE GENOMIC DNA]</scope>
    <source>
        <strain evidence="11 12">San Antonio 1</strain>
    </source>
</reference>
<evidence type="ECO:0000259" key="10">
    <source>
        <dbReference type="PROSITE" id="PS50192"/>
    </source>
</evidence>
<keyword evidence="7" id="KW-0175">Coiled coil</keyword>
<name>W7AQ83_9APIC</name>
<dbReference type="GO" id="GO:0006890">
    <property type="term" value="P:retrograde vesicle-mediated transport, Golgi to endoplasmic reticulum"/>
    <property type="evidence" value="ECO:0007669"/>
    <property type="project" value="TreeGrafter"/>
</dbReference>
<comment type="subcellular location">
    <subcellularLocation>
        <location evidence="1">Membrane</location>
        <topology evidence="1">Single-pass type IV membrane protein</topology>
    </subcellularLocation>
</comment>
<comment type="similarity">
    <text evidence="2">Belongs to the syntaxin family.</text>
</comment>
<feature type="transmembrane region" description="Helical" evidence="9">
    <location>
        <begin position="381"/>
        <end position="399"/>
    </location>
</feature>